<reference evidence="3" key="1">
    <citation type="submission" date="2016-05" db="EMBL/GenBank/DDBJ databases">
        <title>Comparative genomics of biotechnologically important yeasts.</title>
        <authorList>
            <consortium name="DOE Joint Genome Institute"/>
            <person name="Riley R."/>
            <person name="Haridas S."/>
            <person name="Wolfe K.H."/>
            <person name="Lopes M.R."/>
            <person name="Hittinger C.T."/>
            <person name="Goker M."/>
            <person name="Salamov A."/>
            <person name="Wisecaver J."/>
            <person name="Long T.M."/>
            <person name="Aerts A.L."/>
            <person name="Barry K."/>
            <person name="Choi C."/>
            <person name="Clum A."/>
            <person name="Coughlan A.Y."/>
            <person name="Deshpande S."/>
            <person name="Douglass A.P."/>
            <person name="Hanson S.J."/>
            <person name="Klenk H.-P."/>
            <person name="Labutti K."/>
            <person name="Lapidus A."/>
            <person name="Lindquist E."/>
            <person name="Lipzen A."/>
            <person name="Meier-Kolthoff J.P."/>
            <person name="Ohm R.A."/>
            <person name="Otillar R.P."/>
            <person name="Pangilinan J."/>
            <person name="Peng Y."/>
            <person name="Rokas A."/>
            <person name="Rosa C.A."/>
            <person name="Scheuner C."/>
            <person name="Sibirny A.A."/>
            <person name="Slot J.C."/>
            <person name="Stielow J.B."/>
            <person name="Sun H."/>
            <person name="Kurtzman C.P."/>
            <person name="Blackwell M."/>
            <person name="Grigoriev I.V."/>
            <person name="Jeffries T.W."/>
        </authorList>
    </citation>
    <scope>NUCLEOTIDE SEQUENCE [LARGE SCALE GENOMIC DNA]</scope>
    <source>
        <strain evidence="3">NRRL Y-12698</strain>
    </source>
</reference>
<dbReference type="Proteomes" id="UP000094336">
    <property type="component" value="Unassembled WGS sequence"/>
</dbReference>
<keyword evidence="3" id="KW-1185">Reference proteome</keyword>
<sequence length="670" mass="74182">MLRKSDASIDIPSKVSSENFAGTKKMWEANAMAKPLKDIAVPPKMYSLNRKPELPLDIRLEVLNKHNEEVSTKLLDLDFVVRQTQVDLENLCDRSKNNNNYLKDLIQKIHVSKESNEASEERLNRLSDKLMEKLEVHQRFNSSLEAEMLPRFEAIEALVKESVSTMTKAISEGATFPELRDDICARIGADLKALTELHSELKQETFSKAELSALVEGLLVGNTQKFEEMVQRQADVHKAGLETLSDNVIQKLGDAQTRISVEESLESLAEGIKGLSVKLESDAADRMTTKHDLSQQIESIVSEITASKAAALTGFDMVAARTMEQATSNTDGITKLLHEEAEKILEGTNSANKTIQELTSFIKETQTSSHIAVCEGLHSLQLNFTELKKLVDTGVHEANHRSAVDLTKQNHAAVTDDLQAVGDALKVGIGNLHTSVSSMHDATTKTVDESVRLALSSLKADLDAHSTLQLANERLASEKSLLEKDNATKDSLIEKLQAELRLKGLENEQLSERVADIEDLRKEQRDLLAEIKQLVAQKVALDTTMGNLQGVYRTRFAEFQELSDSHSQLQARISGLVLENYKNIFTSTTMMALSKKLSESNRASSPYVEASSGMDGLSPLRESRSFSNILKHGSPLKKTRIVSSPHFDALPPRLVMAPPIDENDKENTLP</sequence>
<proteinExistence type="predicted"/>
<evidence type="ECO:0000313" key="2">
    <source>
        <dbReference type="EMBL" id="ODQ77507.1"/>
    </source>
</evidence>
<keyword evidence="1" id="KW-0175">Coiled coil</keyword>
<gene>
    <name evidence="2" type="ORF">BABINDRAFT_163513</name>
</gene>
<protein>
    <submittedName>
        <fullName evidence="2">Uncharacterized protein</fullName>
    </submittedName>
</protein>
<feature type="coiled-coil region" evidence="1">
    <location>
        <begin position="493"/>
        <end position="537"/>
    </location>
</feature>
<accession>A0A1E3QKI8</accession>
<dbReference type="GeneID" id="30147809"/>
<dbReference type="AlphaFoldDB" id="A0A1E3QKI8"/>
<dbReference type="EMBL" id="KV454440">
    <property type="protein sequence ID" value="ODQ77507.1"/>
    <property type="molecule type" value="Genomic_DNA"/>
</dbReference>
<evidence type="ECO:0000313" key="3">
    <source>
        <dbReference type="Proteomes" id="UP000094336"/>
    </source>
</evidence>
<name>A0A1E3QKI8_9ASCO</name>
<organism evidence="2 3">
    <name type="scientific">Babjeviella inositovora NRRL Y-12698</name>
    <dbReference type="NCBI Taxonomy" id="984486"/>
    <lineage>
        <taxon>Eukaryota</taxon>
        <taxon>Fungi</taxon>
        <taxon>Dikarya</taxon>
        <taxon>Ascomycota</taxon>
        <taxon>Saccharomycotina</taxon>
        <taxon>Pichiomycetes</taxon>
        <taxon>Serinales incertae sedis</taxon>
        <taxon>Babjeviella</taxon>
    </lineage>
</organism>
<dbReference type="RefSeq" id="XP_018982835.1">
    <property type="nucleotide sequence ID" value="XM_019129956.1"/>
</dbReference>
<evidence type="ECO:0000256" key="1">
    <source>
        <dbReference type="SAM" id="Coils"/>
    </source>
</evidence>
<dbReference type="OrthoDB" id="4082794at2759"/>